<dbReference type="PANTHER" id="PTHR12968:SF4">
    <property type="entry name" value="TECTONIC-LIKE COMPLEX MEMBER MKS1"/>
    <property type="match status" value="1"/>
</dbReference>
<dbReference type="PANTHER" id="PTHR12968">
    <property type="entry name" value="B9 DOMAIN-CONTAINING"/>
    <property type="match status" value="1"/>
</dbReference>
<reference evidence="6 7" key="1">
    <citation type="submission" date="2023-11" db="EMBL/GenBank/DDBJ databases">
        <authorList>
            <person name="Hedman E."/>
            <person name="Englund M."/>
            <person name="Stromberg M."/>
            <person name="Nyberg Akerstrom W."/>
            <person name="Nylinder S."/>
            <person name="Jareborg N."/>
            <person name="Kallberg Y."/>
            <person name="Kronander E."/>
        </authorList>
    </citation>
    <scope>NUCLEOTIDE SEQUENCE [LARGE SCALE GENOMIC DNA]</scope>
</reference>
<evidence type="ECO:0000256" key="4">
    <source>
        <dbReference type="ARBA" id="ARBA00023212"/>
    </source>
</evidence>
<dbReference type="Pfam" id="PF07162">
    <property type="entry name" value="B9-C2"/>
    <property type="match status" value="1"/>
</dbReference>
<accession>A0AAV1L3R1</accession>
<evidence type="ECO:0000256" key="3">
    <source>
        <dbReference type="ARBA" id="ARBA00022794"/>
    </source>
</evidence>
<evidence type="ECO:0000256" key="1">
    <source>
        <dbReference type="ARBA" id="ARBA00004120"/>
    </source>
</evidence>
<keyword evidence="4" id="KW-0206">Cytoskeleton</keyword>
<evidence type="ECO:0000256" key="5">
    <source>
        <dbReference type="ARBA" id="ARBA00023273"/>
    </source>
</evidence>
<proteinExistence type="predicted"/>
<keyword evidence="5" id="KW-0966">Cell projection</keyword>
<evidence type="ECO:0008006" key="8">
    <source>
        <dbReference type="Google" id="ProtNLM"/>
    </source>
</evidence>
<organism evidence="6 7">
    <name type="scientific">Parnassius mnemosyne</name>
    <name type="common">clouded apollo</name>
    <dbReference type="NCBI Taxonomy" id="213953"/>
    <lineage>
        <taxon>Eukaryota</taxon>
        <taxon>Metazoa</taxon>
        <taxon>Ecdysozoa</taxon>
        <taxon>Arthropoda</taxon>
        <taxon>Hexapoda</taxon>
        <taxon>Insecta</taxon>
        <taxon>Pterygota</taxon>
        <taxon>Neoptera</taxon>
        <taxon>Endopterygota</taxon>
        <taxon>Lepidoptera</taxon>
        <taxon>Glossata</taxon>
        <taxon>Ditrysia</taxon>
        <taxon>Papilionoidea</taxon>
        <taxon>Papilionidae</taxon>
        <taxon>Parnassiinae</taxon>
        <taxon>Parnassini</taxon>
        <taxon>Parnassius</taxon>
        <taxon>Driopa</taxon>
    </lineage>
</organism>
<dbReference type="Proteomes" id="UP001314205">
    <property type="component" value="Unassembled WGS sequence"/>
</dbReference>
<dbReference type="GO" id="GO:0060271">
    <property type="term" value="P:cilium assembly"/>
    <property type="evidence" value="ECO:0007669"/>
    <property type="project" value="TreeGrafter"/>
</dbReference>
<dbReference type="EMBL" id="CAVLGL010000085">
    <property type="protein sequence ID" value="CAK1589961.1"/>
    <property type="molecule type" value="Genomic_DNA"/>
</dbReference>
<evidence type="ECO:0000313" key="6">
    <source>
        <dbReference type="EMBL" id="CAK1589961.1"/>
    </source>
</evidence>
<evidence type="ECO:0000256" key="2">
    <source>
        <dbReference type="ARBA" id="ARBA00022490"/>
    </source>
</evidence>
<keyword evidence="2" id="KW-0963">Cytoplasm</keyword>
<sequence length="507" mass="58444">MFDFNRNNKRTEIYWLKQPVTDLKIKIKFKPQSSIISLPKYEDFVTTSNKVNLEKVDTDKVEEYVFKWQEKVFSAWEINHYKEIHNCISNADLCYNGMLKSREYEAQKVFTYVNQDNHLPSPLNWKKSANKSFFNLNSCLEKLNLEDRIGRVLGNSSSTHHLFRSDENITTGKEQWIAMHVVLDDSLYTDDSQLLVKQEYVLLSLYYNVIENYLIVTPDANDLMVNPYDVVMEAGSSDHQYGVEIIFEELESDEELVTLLNNLYKKWENKHKRLLNFVPPPLGRTKVYVTFEILSATDFELDNIYIEYEIKIPEEVICESSLHGRTHVSKGMINEDSSHWSYGHIIELELEISIEIDAPPLQMFFEVISTDWWGRHRTEGYCYLPLLLSSGYNTKRLSCTRPEEKNKVEADSRRFFVGGCHLIKDLEVLSKPQLQSADFTYTATGYIDVRWSTVKQVHELGGQELPAPAGSSSSSALLQGAEAVLRQYSQARARLAAATKDLADGDG</sequence>
<name>A0AAV1L3R1_9NEOP</name>
<keyword evidence="7" id="KW-1185">Reference proteome</keyword>
<keyword evidence="3" id="KW-0970">Cilium biogenesis/degradation</keyword>
<dbReference type="GO" id="GO:0036038">
    <property type="term" value="C:MKS complex"/>
    <property type="evidence" value="ECO:0007669"/>
    <property type="project" value="TreeGrafter"/>
</dbReference>
<comment type="subcellular location">
    <subcellularLocation>
        <location evidence="1">Cytoplasm</location>
        <location evidence="1">Cytoskeleton</location>
        <location evidence="1">Cilium basal body</location>
    </subcellularLocation>
</comment>
<dbReference type="AlphaFoldDB" id="A0AAV1L3R1"/>
<gene>
    <name evidence="6" type="ORF">PARMNEM_LOCUS10385</name>
</gene>
<comment type="caution">
    <text evidence="6">The sequence shown here is derived from an EMBL/GenBank/DDBJ whole genome shotgun (WGS) entry which is preliminary data.</text>
</comment>
<protein>
    <recommendedName>
        <fullName evidence="8">Meckel syndrome type 1 protein</fullName>
    </recommendedName>
</protein>
<dbReference type="InterPro" id="IPR010796">
    <property type="entry name" value="C2_B9-type_dom"/>
</dbReference>
<evidence type="ECO:0000313" key="7">
    <source>
        <dbReference type="Proteomes" id="UP001314205"/>
    </source>
</evidence>